<dbReference type="Pfam" id="PF00300">
    <property type="entry name" value="His_Phos_1"/>
    <property type="match status" value="1"/>
</dbReference>
<name>A0A399EJL1_9DEIN</name>
<dbReference type="EMBL" id="QWLA01000050">
    <property type="protein sequence ID" value="RIH84904.1"/>
    <property type="molecule type" value="Genomic_DNA"/>
</dbReference>
<gene>
    <name evidence="3" type="primary">pspA_2</name>
    <name evidence="3" type="ORF">Mrose_02469</name>
</gene>
<dbReference type="InterPro" id="IPR013078">
    <property type="entry name" value="His_Pase_superF_clade-1"/>
</dbReference>
<dbReference type="GO" id="GO:0016791">
    <property type="term" value="F:phosphatase activity"/>
    <property type="evidence" value="ECO:0007669"/>
    <property type="project" value="TreeGrafter"/>
</dbReference>
<reference evidence="3 4" key="1">
    <citation type="submission" date="2018-08" db="EMBL/GenBank/DDBJ databases">
        <title>Meiothermus roseus NBRC 110900 genome sequencing project.</title>
        <authorList>
            <person name="Da Costa M.S."/>
            <person name="Albuquerque L."/>
            <person name="Raposo P."/>
            <person name="Froufe H.J.C."/>
            <person name="Barroso C.S."/>
            <person name="Egas C."/>
        </authorList>
    </citation>
    <scope>NUCLEOTIDE SEQUENCE [LARGE SCALE GENOMIC DNA]</scope>
    <source>
        <strain evidence="3 4">NBRC 110900</strain>
    </source>
</reference>
<dbReference type="InterPro" id="IPR050275">
    <property type="entry name" value="PGM_Phosphatase"/>
</dbReference>
<feature type="active site" description="Proton donor/acceptor" evidence="1">
    <location>
        <position position="86"/>
    </location>
</feature>
<feature type="active site" description="Tele-phosphohistidine intermediate" evidence="1">
    <location>
        <position position="11"/>
    </location>
</feature>
<dbReference type="SUPFAM" id="SSF53254">
    <property type="entry name" value="Phosphoglycerate mutase-like"/>
    <property type="match status" value="1"/>
</dbReference>
<dbReference type="Proteomes" id="UP000265341">
    <property type="component" value="Unassembled WGS sequence"/>
</dbReference>
<keyword evidence="4" id="KW-1185">Reference proteome</keyword>
<comment type="caution">
    <text evidence="3">The sequence shown here is derived from an EMBL/GenBank/DDBJ whole genome shotgun (WGS) entry which is preliminary data.</text>
</comment>
<evidence type="ECO:0000256" key="2">
    <source>
        <dbReference type="PIRSR" id="PIRSR613078-2"/>
    </source>
</evidence>
<dbReference type="CDD" id="cd07067">
    <property type="entry name" value="HP_PGM_like"/>
    <property type="match status" value="1"/>
</dbReference>
<feature type="binding site" evidence="2">
    <location>
        <position position="62"/>
    </location>
    <ligand>
        <name>substrate</name>
    </ligand>
</feature>
<proteinExistence type="predicted"/>
<dbReference type="SMART" id="SM00855">
    <property type="entry name" value="PGAM"/>
    <property type="match status" value="1"/>
</dbReference>
<dbReference type="RefSeq" id="WP_119278715.1">
    <property type="nucleotide sequence ID" value="NZ_QWLA01000050.1"/>
</dbReference>
<evidence type="ECO:0000256" key="1">
    <source>
        <dbReference type="PIRSR" id="PIRSR613078-1"/>
    </source>
</evidence>
<dbReference type="Gene3D" id="3.40.50.1240">
    <property type="entry name" value="Phosphoglycerate mutase-like"/>
    <property type="match status" value="1"/>
</dbReference>
<dbReference type="GO" id="GO:0005737">
    <property type="term" value="C:cytoplasm"/>
    <property type="evidence" value="ECO:0007669"/>
    <property type="project" value="TreeGrafter"/>
</dbReference>
<dbReference type="OrthoDB" id="9782128at2"/>
<sequence>MDSIRITLLRHGRSHADDERVHEGRYDSPLTEVGLEQARRRLEDFRAKGFHFDCVVTSPLQRARTVAELMGEGLEAPVELDPDWMEVDNGLLVGLSFEEAAKRFPKPDLRGLYQRYHQGESVLDVHLRAARAVQALLHRGEGQYLVVAHGGILNAAMRSMLGIPPMPGDMGTFFAFADLGYAVLEYEPKRHRWWVLHFTMGFNTHV</sequence>
<keyword evidence="3" id="KW-0378">Hydrolase</keyword>
<organism evidence="3 4">
    <name type="scientific">Calidithermus roseus</name>
    <dbReference type="NCBI Taxonomy" id="1644118"/>
    <lineage>
        <taxon>Bacteria</taxon>
        <taxon>Thermotogati</taxon>
        <taxon>Deinococcota</taxon>
        <taxon>Deinococci</taxon>
        <taxon>Thermales</taxon>
        <taxon>Thermaceae</taxon>
        <taxon>Calidithermus</taxon>
    </lineage>
</organism>
<dbReference type="PANTHER" id="PTHR48100">
    <property type="entry name" value="BROAD-SPECIFICITY PHOSPHATASE YOR283W-RELATED"/>
    <property type="match status" value="1"/>
</dbReference>
<dbReference type="InterPro" id="IPR029033">
    <property type="entry name" value="His_PPase_superfam"/>
</dbReference>
<protein>
    <submittedName>
        <fullName evidence="3">Phosphoserine phosphatase 1</fullName>
        <ecNumber evidence="3">3.1.3.3</ecNumber>
    </submittedName>
</protein>
<dbReference type="AlphaFoldDB" id="A0A399EJL1"/>
<evidence type="ECO:0000313" key="4">
    <source>
        <dbReference type="Proteomes" id="UP000265341"/>
    </source>
</evidence>
<accession>A0A399EJL1</accession>
<dbReference type="EC" id="3.1.3.3" evidence="3"/>
<dbReference type="PANTHER" id="PTHR48100:SF1">
    <property type="entry name" value="HISTIDINE PHOSPHATASE FAMILY PROTEIN-RELATED"/>
    <property type="match status" value="1"/>
</dbReference>
<evidence type="ECO:0000313" key="3">
    <source>
        <dbReference type="EMBL" id="RIH84904.1"/>
    </source>
</evidence>